<dbReference type="Proteomes" id="UP001185092">
    <property type="component" value="Unassembled WGS sequence"/>
</dbReference>
<evidence type="ECO:0000313" key="3">
    <source>
        <dbReference type="Proteomes" id="UP001185092"/>
    </source>
</evidence>
<organism evidence="2 3">
    <name type="scientific">Aureibacter tunicatorum</name>
    <dbReference type="NCBI Taxonomy" id="866807"/>
    <lineage>
        <taxon>Bacteria</taxon>
        <taxon>Pseudomonadati</taxon>
        <taxon>Bacteroidota</taxon>
        <taxon>Cytophagia</taxon>
        <taxon>Cytophagales</taxon>
        <taxon>Persicobacteraceae</taxon>
        <taxon>Aureibacter</taxon>
    </lineage>
</organism>
<feature type="transmembrane region" description="Helical" evidence="1">
    <location>
        <begin position="23"/>
        <end position="40"/>
    </location>
</feature>
<sequence>MRLGEIQGFIKLYSFCQGSYNKLLYSLVSVYYGLLLYRFVKGGN</sequence>
<keyword evidence="1" id="KW-1133">Transmembrane helix</keyword>
<comment type="caution">
    <text evidence="2">The sequence shown here is derived from an EMBL/GenBank/DDBJ whole genome shotgun (WGS) entry which is preliminary data.</text>
</comment>
<keyword evidence="1" id="KW-0472">Membrane</keyword>
<gene>
    <name evidence="2" type="ORF">HNQ88_001614</name>
</gene>
<keyword evidence="3" id="KW-1185">Reference proteome</keyword>
<reference evidence="2" key="1">
    <citation type="submission" date="2023-07" db="EMBL/GenBank/DDBJ databases">
        <title>Genomic Encyclopedia of Type Strains, Phase IV (KMG-IV): sequencing the most valuable type-strain genomes for metagenomic binning, comparative biology and taxonomic classification.</title>
        <authorList>
            <person name="Goeker M."/>
        </authorList>
    </citation>
    <scope>NUCLEOTIDE SEQUENCE</scope>
    <source>
        <strain evidence="2">DSM 26174</strain>
    </source>
</reference>
<protein>
    <submittedName>
        <fullName evidence="2">Uncharacterized protein</fullName>
    </submittedName>
</protein>
<accession>A0AAE3XKJ2</accession>
<keyword evidence="1" id="KW-0812">Transmembrane</keyword>
<proteinExistence type="predicted"/>
<name>A0AAE3XKJ2_9BACT</name>
<dbReference type="EMBL" id="JAVDQD010000002">
    <property type="protein sequence ID" value="MDR6238577.1"/>
    <property type="molecule type" value="Genomic_DNA"/>
</dbReference>
<evidence type="ECO:0000313" key="2">
    <source>
        <dbReference type="EMBL" id="MDR6238577.1"/>
    </source>
</evidence>
<dbReference type="AlphaFoldDB" id="A0AAE3XKJ2"/>
<evidence type="ECO:0000256" key="1">
    <source>
        <dbReference type="SAM" id="Phobius"/>
    </source>
</evidence>